<dbReference type="GO" id="GO:0030527">
    <property type="term" value="F:structural constituent of chromatin"/>
    <property type="evidence" value="ECO:0007669"/>
    <property type="project" value="InterPro"/>
</dbReference>
<dbReference type="InterPro" id="IPR010886">
    <property type="entry name" value="Hc1"/>
</dbReference>
<protein>
    <submittedName>
        <fullName evidence="6">Histone-like developmental protein</fullName>
    </submittedName>
</protein>
<dbReference type="EMBL" id="FR872656">
    <property type="protein sequence ID" value="CCB91755.1"/>
    <property type="molecule type" value="Genomic_DNA"/>
</dbReference>
<proteinExistence type="inferred from homology"/>
<feature type="region of interest" description="Disordered" evidence="5">
    <location>
        <begin position="68"/>
        <end position="159"/>
    </location>
</feature>
<reference evidence="6" key="1">
    <citation type="submission" date="2011-05" db="EMBL/GenBank/DDBJ databases">
        <title>Unity in variety -- the pan-genome of the Chlamydiae.</title>
        <authorList>
            <person name="Collingro A."/>
            <person name="Tischler P."/>
            <person name="Weinmaier T."/>
            <person name="Penz T."/>
            <person name="Heinz E."/>
            <person name="Brunham R.C."/>
            <person name="Read T.D."/>
            <person name="Bavoil P.M."/>
            <person name="Sachse K."/>
            <person name="Kahane S."/>
            <person name="Friedman M.G."/>
            <person name="Rattei T."/>
            <person name="Myers G.S.A."/>
            <person name="Horn M."/>
        </authorList>
    </citation>
    <scope>NUCLEOTIDE SEQUENCE</scope>
    <source>
        <strain evidence="6">2032/99</strain>
    </source>
</reference>
<keyword evidence="4" id="KW-0238">DNA-binding</keyword>
<organism evidence="6">
    <name type="scientific">Waddlia chondrophila 2032/99</name>
    <dbReference type="NCBI Taxonomy" id="765953"/>
    <lineage>
        <taxon>Bacteria</taxon>
        <taxon>Pseudomonadati</taxon>
        <taxon>Chlamydiota</taxon>
        <taxon>Chlamydiia</taxon>
        <taxon>Parachlamydiales</taxon>
        <taxon>Waddliaceae</taxon>
        <taxon>Waddlia</taxon>
    </lineage>
</organism>
<name>F8LE41_9BACT</name>
<comment type="similarity">
    <text evidence="2">Belongs to the histone H1/H5 family. HCT subfamily.</text>
</comment>
<evidence type="ECO:0000313" key="6">
    <source>
        <dbReference type="EMBL" id="CCB91755.1"/>
    </source>
</evidence>
<evidence type="ECO:0000256" key="1">
    <source>
        <dbReference type="ARBA" id="ARBA00002333"/>
    </source>
</evidence>
<evidence type="ECO:0000256" key="2">
    <source>
        <dbReference type="ARBA" id="ARBA00008424"/>
    </source>
</evidence>
<gene>
    <name evidence="6" type="primary">hctA</name>
    <name evidence="6" type="ORF">WCH_CN15490</name>
</gene>
<evidence type="ECO:0000256" key="5">
    <source>
        <dbReference type="SAM" id="MobiDB-lite"/>
    </source>
</evidence>
<comment type="function">
    <text evidence="1">Might have a role analogous to that of eukaryotic histone proteins.</text>
</comment>
<evidence type="ECO:0000256" key="3">
    <source>
        <dbReference type="ARBA" id="ARBA00022737"/>
    </source>
</evidence>
<keyword evidence="3" id="KW-0677">Repeat</keyword>
<dbReference type="AlphaFoldDB" id="F8LE41"/>
<sequence length="159" mass="17448">MKNSMNQIRRGIYMALSKTINEMRSLFTGLIDDLQKAEAGNKAASQRVRTGTIRLEKVAKLYRKESIKAEKSSKGKKKAVKKTAKKAVAKKPAKKAAAKKKPAAKKAVAKKTTAAKKPAAKQAVKKPAKKKAAKKTTARARALTVKRKQTAKLPRKRAR</sequence>
<feature type="compositionally biased region" description="Basic residues" evidence="5">
    <location>
        <begin position="123"/>
        <end position="159"/>
    </location>
</feature>
<feature type="compositionally biased region" description="Low complexity" evidence="5">
    <location>
        <begin position="110"/>
        <end position="122"/>
    </location>
</feature>
<dbReference type="GO" id="GO:0003677">
    <property type="term" value="F:DNA binding"/>
    <property type="evidence" value="ECO:0007669"/>
    <property type="project" value="UniProtKB-KW"/>
</dbReference>
<evidence type="ECO:0000256" key="4">
    <source>
        <dbReference type="ARBA" id="ARBA00023125"/>
    </source>
</evidence>
<feature type="compositionally biased region" description="Basic residues" evidence="5">
    <location>
        <begin position="74"/>
        <end position="109"/>
    </location>
</feature>
<accession>F8LE41</accession>
<dbReference type="Pfam" id="PF07432">
    <property type="entry name" value="Hc1"/>
    <property type="match status" value="1"/>
</dbReference>